<protein>
    <submittedName>
        <fullName evidence="3">PhzF family phenazine biosynthesis protein</fullName>
    </submittedName>
</protein>
<gene>
    <name evidence="3" type="ORF">GCM10009838_49570</name>
</gene>
<proteinExistence type="inferred from homology"/>
<evidence type="ECO:0000256" key="2">
    <source>
        <dbReference type="ARBA" id="ARBA00023235"/>
    </source>
</evidence>
<reference evidence="4" key="1">
    <citation type="journal article" date="2019" name="Int. J. Syst. Evol. Microbiol.">
        <title>The Global Catalogue of Microorganisms (GCM) 10K type strain sequencing project: providing services to taxonomists for standard genome sequencing and annotation.</title>
        <authorList>
            <consortium name="The Broad Institute Genomics Platform"/>
            <consortium name="The Broad Institute Genome Sequencing Center for Infectious Disease"/>
            <person name="Wu L."/>
            <person name="Ma J."/>
        </authorList>
    </citation>
    <scope>NUCLEOTIDE SEQUENCE [LARGE SCALE GENOMIC DNA]</scope>
    <source>
        <strain evidence="4">JCM 16013</strain>
    </source>
</reference>
<sequence>MTQSATAAVPAVEFPLYQIDAFTDRVFWGNPAAVCPLDAWLPEPVMQAIAWENNLPETAFLVPAEDGFELRWFTPTQEVDLCGHATLAAAHAVLNRLRPGTREVTFHSASGPLVVRREGSGLQMTFPALDVEPADPPEALLRGLGGVEPAAVLRSMDWIVVLDDVEQLLAVEPDLPLLARLDLRGVVVTAPAREADFASRFFGPKLAIPEDPITGSAHCALVPYWAARLGKDTLRAHQFSPRLGQVRTIEVECVARGDQVLLNGSTRAYLEGTVRLSAQDLDQPTTRKPM</sequence>
<keyword evidence="2" id="KW-0413">Isomerase</keyword>
<keyword evidence="4" id="KW-1185">Reference proteome</keyword>
<evidence type="ECO:0000313" key="3">
    <source>
        <dbReference type="EMBL" id="GAA1982193.1"/>
    </source>
</evidence>
<dbReference type="Pfam" id="PF02567">
    <property type="entry name" value="PhzC-PhzF"/>
    <property type="match status" value="1"/>
</dbReference>
<dbReference type="Proteomes" id="UP001499854">
    <property type="component" value="Unassembled WGS sequence"/>
</dbReference>
<evidence type="ECO:0000256" key="1">
    <source>
        <dbReference type="ARBA" id="ARBA00008270"/>
    </source>
</evidence>
<comment type="caution">
    <text evidence="3">The sequence shown here is derived from an EMBL/GenBank/DDBJ whole genome shotgun (WGS) entry which is preliminary data.</text>
</comment>
<comment type="similarity">
    <text evidence="1">Belongs to the PhzF family.</text>
</comment>
<dbReference type="SUPFAM" id="SSF54506">
    <property type="entry name" value="Diaminopimelate epimerase-like"/>
    <property type="match status" value="1"/>
</dbReference>
<dbReference type="NCBIfam" id="TIGR00654">
    <property type="entry name" value="PhzF_family"/>
    <property type="match status" value="1"/>
</dbReference>
<dbReference type="PANTHER" id="PTHR13774">
    <property type="entry name" value="PHENAZINE BIOSYNTHESIS PROTEIN"/>
    <property type="match status" value="1"/>
</dbReference>
<evidence type="ECO:0000313" key="4">
    <source>
        <dbReference type="Proteomes" id="UP001499854"/>
    </source>
</evidence>
<organism evidence="3 4">
    <name type="scientific">Catenulispora subtropica</name>
    <dbReference type="NCBI Taxonomy" id="450798"/>
    <lineage>
        <taxon>Bacteria</taxon>
        <taxon>Bacillati</taxon>
        <taxon>Actinomycetota</taxon>
        <taxon>Actinomycetes</taxon>
        <taxon>Catenulisporales</taxon>
        <taxon>Catenulisporaceae</taxon>
        <taxon>Catenulispora</taxon>
    </lineage>
</organism>
<name>A0ABP5DML9_9ACTN</name>
<accession>A0ABP5DML9</accession>
<dbReference type="RefSeq" id="WP_344659493.1">
    <property type="nucleotide sequence ID" value="NZ_BAAAQM010000029.1"/>
</dbReference>
<dbReference type="PIRSF" id="PIRSF016184">
    <property type="entry name" value="PhzC_PhzF"/>
    <property type="match status" value="1"/>
</dbReference>
<dbReference type="EMBL" id="BAAAQM010000029">
    <property type="protein sequence ID" value="GAA1982193.1"/>
    <property type="molecule type" value="Genomic_DNA"/>
</dbReference>
<dbReference type="PANTHER" id="PTHR13774:SF17">
    <property type="entry name" value="PHENAZINE BIOSYNTHESIS-LIKE DOMAIN-CONTAINING PROTEIN"/>
    <property type="match status" value="1"/>
</dbReference>
<dbReference type="InterPro" id="IPR003719">
    <property type="entry name" value="Phenazine_PhzF-like"/>
</dbReference>
<dbReference type="Gene3D" id="3.10.310.10">
    <property type="entry name" value="Diaminopimelate Epimerase, Chain A, domain 1"/>
    <property type="match status" value="2"/>
</dbReference>